<dbReference type="PANTHER" id="PTHR30118:SF15">
    <property type="entry name" value="TRANSCRIPTIONAL REGULATORY PROTEIN"/>
    <property type="match status" value="1"/>
</dbReference>
<dbReference type="EMBL" id="CP114058">
    <property type="protein sequence ID" value="WAT00346.1"/>
    <property type="molecule type" value="Genomic_DNA"/>
</dbReference>
<dbReference type="PANTHER" id="PTHR30118">
    <property type="entry name" value="HTH-TYPE TRANSCRIPTIONAL REGULATOR LEUO-RELATED"/>
    <property type="match status" value="1"/>
</dbReference>
<evidence type="ECO:0000259" key="5">
    <source>
        <dbReference type="PROSITE" id="PS50931"/>
    </source>
</evidence>
<keyword evidence="7" id="KW-1185">Reference proteome</keyword>
<gene>
    <name evidence="6" type="ORF">O1V66_15505</name>
</gene>
<keyword evidence="3" id="KW-0238">DNA-binding</keyword>
<organism evidence="6 7">
    <name type="scientific">Rouxiella chamberiensis</name>
    <dbReference type="NCBI Taxonomy" id="1513468"/>
    <lineage>
        <taxon>Bacteria</taxon>
        <taxon>Pseudomonadati</taxon>
        <taxon>Pseudomonadota</taxon>
        <taxon>Gammaproteobacteria</taxon>
        <taxon>Enterobacterales</taxon>
        <taxon>Yersiniaceae</taxon>
        <taxon>Rouxiella</taxon>
    </lineage>
</organism>
<name>A0ABY7HN98_9GAMM</name>
<evidence type="ECO:0000256" key="3">
    <source>
        <dbReference type="ARBA" id="ARBA00023125"/>
    </source>
</evidence>
<evidence type="ECO:0000313" key="7">
    <source>
        <dbReference type="Proteomes" id="UP001164712"/>
    </source>
</evidence>
<dbReference type="SUPFAM" id="SSF46785">
    <property type="entry name" value="Winged helix' DNA-binding domain"/>
    <property type="match status" value="1"/>
</dbReference>
<feature type="domain" description="HTH lysR-type" evidence="5">
    <location>
        <begin position="12"/>
        <end position="69"/>
    </location>
</feature>
<dbReference type="InterPro" id="IPR036388">
    <property type="entry name" value="WH-like_DNA-bd_sf"/>
</dbReference>
<dbReference type="Pfam" id="PF03466">
    <property type="entry name" value="LysR_substrate"/>
    <property type="match status" value="1"/>
</dbReference>
<keyword evidence="2" id="KW-0805">Transcription regulation</keyword>
<dbReference type="PRINTS" id="PR00039">
    <property type="entry name" value="HTHLYSR"/>
</dbReference>
<dbReference type="InterPro" id="IPR000847">
    <property type="entry name" value="LysR_HTH_N"/>
</dbReference>
<evidence type="ECO:0000256" key="2">
    <source>
        <dbReference type="ARBA" id="ARBA00023015"/>
    </source>
</evidence>
<dbReference type="Proteomes" id="UP001164712">
    <property type="component" value="Chromosome"/>
</dbReference>
<evidence type="ECO:0000256" key="1">
    <source>
        <dbReference type="ARBA" id="ARBA00009437"/>
    </source>
</evidence>
<evidence type="ECO:0000313" key="6">
    <source>
        <dbReference type="EMBL" id="WAT00346.1"/>
    </source>
</evidence>
<comment type="similarity">
    <text evidence="1">Belongs to the LysR transcriptional regulatory family.</text>
</comment>
<dbReference type="Gene3D" id="1.10.10.10">
    <property type="entry name" value="Winged helix-like DNA-binding domain superfamily/Winged helix DNA-binding domain"/>
    <property type="match status" value="1"/>
</dbReference>
<dbReference type="Pfam" id="PF00126">
    <property type="entry name" value="HTH_1"/>
    <property type="match status" value="1"/>
</dbReference>
<keyword evidence="4" id="KW-0804">Transcription</keyword>
<evidence type="ECO:0000256" key="4">
    <source>
        <dbReference type="ARBA" id="ARBA00023163"/>
    </source>
</evidence>
<accession>A0ABY7HN98</accession>
<dbReference type="InterPro" id="IPR005119">
    <property type="entry name" value="LysR_subst-bd"/>
</dbReference>
<dbReference type="PROSITE" id="PS50931">
    <property type="entry name" value="HTH_LYSR"/>
    <property type="match status" value="1"/>
</dbReference>
<dbReference type="InterPro" id="IPR036390">
    <property type="entry name" value="WH_DNA-bd_sf"/>
</dbReference>
<sequence length="323" mass="35250">MTDIDSVNIEAIDLNLLKVLEALHEEGSASRAAVRLGLTQSAVSAALGRLRRLYGDHLFVRTGRGLSPTLRANELKPLVSEALDKCRQSLQWVTGARAGYAGRSLSLGLSDDFELALGKQFIDKLEHEMPGLRIVFRQTHSRIVGDMLMNREVDLAIASGGFTSAAIGSETLGEGRYACLLDARQPLDADEIDAGQRLTLEAFLKRQHLLVSSGGFVGMVDEVLIPQGLKRTVRASTTHFSALPYLLLDSDALATIPLHAARTLAKYHPLRLIQPPVAMPAYGINLGWRRDALRDPAVVNMKQTIAAILADFDWQQGSHERGV</sequence>
<dbReference type="RefSeq" id="WP_045048596.1">
    <property type="nucleotide sequence ID" value="NZ_CP114058.1"/>
</dbReference>
<proteinExistence type="inferred from homology"/>
<reference evidence="6" key="1">
    <citation type="submission" date="2022-12" db="EMBL/GenBank/DDBJ databases">
        <title>Complete genome sequence of an Australian strain of Rouxiella badensis DAR84756 and resolution of the R. badensis DSM100043 and R. chamberiensis DSM28324 genomes.</title>
        <authorList>
            <person name="Paul S."/>
            <person name="Anderson P.J."/>
            <person name="Maynard G."/>
            <person name="Dyall-Smith M."/>
            <person name="Kudinha T."/>
        </authorList>
    </citation>
    <scope>NUCLEOTIDE SEQUENCE</scope>
    <source>
        <strain evidence="6">DSM 28324</strain>
    </source>
</reference>
<dbReference type="Gene3D" id="3.40.190.10">
    <property type="entry name" value="Periplasmic binding protein-like II"/>
    <property type="match status" value="2"/>
</dbReference>
<dbReference type="InterPro" id="IPR050389">
    <property type="entry name" value="LysR-type_TF"/>
</dbReference>
<dbReference type="SUPFAM" id="SSF53850">
    <property type="entry name" value="Periplasmic binding protein-like II"/>
    <property type="match status" value="1"/>
</dbReference>
<protein>
    <submittedName>
        <fullName evidence="6">LysR family transcriptional regulator</fullName>
    </submittedName>
</protein>